<keyword evidence="1" id="KW-0472">Membrane</keyword>
<dbReference type="RefSeq" id="WP_208035332.1">
    <property type="nucleotide sequence ID" value="NZ_CP071839.1"/>
</dbReference>
<protein>
    <submittedName>
        <fullName evidence="2">Membrane protein</fullName>
    </submittedName>
</protein>
<organism evidence="2 3">
    <name type="scientific">Streptomyces cyanogenus</name>
    <dbReference type="NCBI Taxonomy" id="80860"/>
    <lineage>
        <taxon>Bacteria</taxon>
        <taxon>Bacillati</taxon>
        <taxon>Actinomycetota</taxon>
        <taxon>Actinomycetes</taxon>
        <taxon>Kitasatosporales</taxon>
        <taxon>Streptomycetaceae</taxon>
        <taxon>Streptomyces</taxon>
    </lineage>
</organism>
<sequence>MREDRPANRKRRRTKVPLWRWRNNPIRRRDDVLEAWLVLAIWVLIAVGGTAAGVVTAHAADQVFAQQRADRIPVSAVLLDDVPRTATSEMGRDLASAKVRWTNSDGSMRNGMTLVTTGKKAGSTVRVWIDGQGKLSTQPPTPTKAAVEAGLFGTSAALALSGVVFGIGSAGRWWLDRRRIQQWDREWTLVGPKWGHKTS</sequence>
<dbReference type="EMBL" id="CP071839">
    <property type="protein sequence ID" value="QTE01958.1"/>
    <property type="molecule type" value="Genomic_DNA"/>
</dbReference>
<evidence type="ECO:0000313" key="2">
    <source>
        <dbReference type="EMBL" id="QTE01958.1"/>
    </source>
</evidence>
<dbReference type="InterPro" id="IPR039708">
    <property type="entry name" value="MT1774/Rv1733c-like"/>
</dbReference>
<proteinExistence type="predicted"/>
<dbReference type="PANTHER" id="PTHR42305:SF1">
    <property type="entry name" value="MEMBRANE PROTEIN RV1733C-RELATED"/>
    <property type="match status" value="1"/>
</dbReference>
<dbReference type="PANTHER" id="PTHR42305">
    <property type="entry name" value="MEMBRANE PROTEIN RV1733C-RELATED"/>
    <property type="match status" value="1"/>
</dbReference>
<keyword evidence="1" id="KW-0812">Transmembrane</keyword>
<dbReference type="Proteomes" id="UP000663908">
    <property type="component" value="Chromosome"/>
</dbReference>
<keyword evidence="3" id="KW-1185">Reference proteome</keyword>
<name>A0ABX7TYU9_STRCY</name>
<evidence type="ECO:0000313" key="3">
    <source>
        <dbReference type="Proteomes" id="UP000663908"/>
    </source>
</evidence>
<accession>A0ABX7TYU9</accession>
<feature type="transmembrane region" description="Helical" evidence="1">
    <location>
        <begin position="149"/>
        <end position="175"/>
    </location>
</feature>
<reference evidence="2 3" key="1">
    <citation type="submission" date="2021-03" db="EMBL/GenBank/DDBJ databases">
        <title>Complete genome sequence of Streptomyces cyanogenus S136, producer of anticancer angucycline landomycin A.</title>
        <authorList>
            <person name="Hrab P."/>
            <person name="Ruckert C."/>
            <person name="Busche T."/>
            <person name="Ostash I."/>
            <person name="Kalinowski J."/>
            <person name="Fedorenko V."/>
            <person name="Yushchuk O."/>
            <person name="Ostash B."/>
        </authorList>
    </citation>
    <scope>NUCLEOTIDE SEQUENCE [LARGE SCALE GENOMIC DNA]</scope>
    <source>
        <strain evidence="2 3">S136</strain>
    </source>
</reference>
<gene>
    <name evidence="2" type="ORF">S1361_31795</name>
</gene>
<keyword evidence="1" id="KW-1133">Transmembrane helix</keyword>
<evidence type="ECO:0000256" key="1">
    <source>
        <dbReference type="SAM" id="Phobius"/>
    </source>
</evidence>